<name>A0A9N9KB20_9GLOM</name>
<evidence type="ECO:0000313" key="2">
    <source>
        <dbReference type="Proteomes" id="UP000789396"/>
    </source>
</evidence>
<comment type="caution">
    <text evidence="1">The sequence shown here is derived from an EMBL/GenBank/DDBJ whole genome shotgun (WGS) entry which is preliminary data.</text>
</comment>
<protein>
    <submittedName>
        <fullName evidence="1">8497_t:CDS:1</fullName>
    </submittedName>
</protein>
<feature type="non-terminal residue" evidence="1">
    <location>
        <position position="1"/>
    </location>
</feature>
<accession>A0A9N9KB20</accession>
<organism evidence="1 2">
    <name type="scientific">Racocetra fulgida</name>
    <dbReference type="NCBI Taxonomy" id="60492"/>
    <lineage>
        <taxon>Eukaryota</taxon>
        <taxon>Fungi</taxon>
        <taxon>Fungi incertae sedis</taxon>
        <taxon>Mucoromycota</taxon>
        <taxon>Glomeromycotina</taxon>
        <taxon>Glomeromycetes</taxon>
        <taxon>Diversisporales</taxon>
        <taxon>Gigasporaceae</taxon>
        <taxon>Racocetra</taxon>
    </lineage>
</organism>
<evidence type="ECO:0000313" key="1">
    <source>
        <dbReference type="EMBL" id="CAG8819795.1"/>
    </source>
</evidence>
<feature type="non-terminal residue" evidence="1">
    <location>
        <position position="131"/>
    </location>
</feature>
<proteinExistence type="predicted"/>
<reference evidence="1" key="1">
    <citation type="submission" date="2021-06" db="EMBL/GenBank/DDBJ databases">
        <authorList>
            <person name="Kallberg Y."/>
            <person name="Tangrot J."/>
            <person name="Rosling A."/>
        </authorList>
    </citation>
    <scope>NUCLEOTIDE SEQUENCE</scope>
    <source>
        <strain evidence="1">IN212</strain>
    </source>
</reference>
<dbReference type="EMBL" id="CAJVPZ010098029">
    <property type="protein sequence ID" value="CAG8819795.1"/>
    <property type="molecule type" value="Genomic_DNA"/>
</dbReference>
<dbReference type="OrthoDB" id="2387649at2759"/>
<keyword evidence="2" id="KW-1185">Reference proteome</keyword>
<sequence length="131" mass="15448">DILKNSEKLDNPELNDNFDILATYYSEISCDNTGCLLKDWNFYMCYQFDKDERNVCMLPEEDEINTNIFDTANFALIVIVDYMQGFFKIRRLQNKIPPPNPQQPNEQDLIYITDLNSYFLGQQFSFNADQT</sequence>
<dbReference type="AlphaFoldDB" id="A0A9N9KB20"/>
<dbReference type="Proteomes" id="UP000789396">
    <property type="component" value="Unassembled WGS sequence"/>
</dbReference>
<gene>
    <name evidence="1" type="ORF">RFULGI_LOCUS19540</name>
</gene>